<name>A0A8J3K426_9ACTN</name>
<dbReference type="Gene3D" id="3.20.20.140">
    <property type="entry name" value="Metal-dependent hydrolases"/>
    <property type="match status" value="1"/>
</dbReference>
<dbReference type="InterPro" id="IPR016195">
    <property type="entry name" value="Pol/histidinol_Pase-like"/>
</dbReference>
<sequence length="427" mass="45099">MIISTVAMTHLHGHDDAGHHRHGADHTHSELGRRAVLAGAGGLLMLAAAPGSAYANTTPIAAGSPARITPKSGAARASQLTQGTLLVHADLHNHTLMSDGDGNPDLAFQSMREAGLDVAALTDHATLFSISGLSKSEWDRTGVLAGAADDPGNYTAIRGFEWSHPTLGHVNVWGTANFTDLLASGSMSRLYNWINGVDGVGSFNHPGREVQRFNNFSLSSAAVDNMVALEMFNRGDDYLFDGWADHGSSPLTACLNAGWRTGLTGVSDEHGTNWGWPEGKGRTGLWVAANTRAGVFEAMRARRFFATRVSGLRLDATANGVQMGGVLPIASGDVAFSVDLDRGPDWAGKPLRIQVLRPGTTAPTVVDVIDVEAGGVHIFTVPMNVADGDWVVLRVSDPTQANPSPGPAGHPCNDWGVAYASPWWLQP</sequence>
<proteinExistence type="predicted"/>
<evidence type="ECO:0000313" key="3">
    <source>
        <dbReference type="Proteomes" id="UP000659904"/>
    </source>
</evidence>
<accession>A0A8J3K426</accession>
<gene>
    <name evidence="2" type="ORF">Cci01nite_12460</name>
</gene>
<dbReference type="NCBIfam" id="NF038032">
    <property type="entry name" value="CehA_McbA_metalo"/>
    <property type="match status" value="1"/>
</dbReference>
<dbReference type="Proteomes" id="UP000659904">
    <property type="component" value="Unassembled WGS sequence"/>
</dbReference>
<reference evidence="2 3" key="1">
    <citation type="submission" date="2021-01" db="EMBL/GenBank/DDBJ databases">
        <title>Whole genome shotgun sequence of Catellatospora citrea NBRC 14495.</title>
        <authorList>
            <person name="Komaki H."/>
            <person name="Tamura T."/>
        </authorList>
    </citation>
    <scope>NUCLEOTIDE SEQUENCE [LARGE SCALE GENOMIC DNA]</scope>
    <source>
        <strain evidence="2 3">NBRC 14495</strain>
    </source>
</reference>
<dbReference type="SMART" id="SM00481">
    <property type="entry name" value="POLIIIAc"/>
    <property type="match status" value="1"/>
</dbReference>
<organism evidence="2 3">
    <name type="scientific">Catellatospora citrea</name>
    <dbReference type="NCBI Taxonomy" id="53366"/>
    <lineage>
        <taxon>Bacteria</taxon>
        <taxon>Bacillati</taxon>
        <taxon>Actinomycetota</taxon>
        <taxon>Actinomycetes</taxon>
        <taxon>Micromonosporales</taxon>
        <taxon>Micromonosporaceae</taxon>
        <taxon>Catellatospora</taxon>
    </lineage>
</organism>
<dbReference type="AlphaFoldDB" id="A0A8J3K426"/>
<comment type="caution">
    <text evidence="2">The sequence shown here is derived from an EMBL/GenBank/DDBJ whole genome shotgun (WGS) entry which is preliminary data.</text>
</comment>
<evidence type="ECO:0000259" key="1">
    <source>
        <dbReference type="SMART" id="SM00481"/>
    </source>
</evidence>
<dbReference type="SUPFAM" id="SSF89550">
    <property type="entry name" value="PHP domain-like"/>
    <property type="match status" value="1"/>
</dbReference>
<feature type="domain" description="Polymerase/histidinol phosphatase N-terminal" evidence="1">
    <location>
        <begin position="89"/>
        <end position="166"/>
    </location>
</feature>
<keyword evidence="3" id="KW-1185">Reference proteome</keyword>
<dbReference type="InterPro" id="IPR003141">
    <property type="entry name" value="Pol/His_phosphatase_N"/>
</dbReference>
<evidence type="ECO:0000313" key="2">
    <source>
        <dbReference type="EMBL" id="GIF96152.1"/>
    </source>
</evidence>
<dbReference type="EMBL" id="BONH01000003">
    <property type="protein sequence ID" value="GIF96152.1"/>
    <property type="molecule type" value="Genomic_DNA"/>
</dbReference>
<protein>
    <recommendedName>
        <fullName evidence="1">Polymerase/histidinol phosphatase N-terminal domain-containing protein</fullName>
    </recommendedName>
</protein>